<proteinExistence type="predicted"/>
<accession>A0A0M0BND4</accession>
<dbReference type="Gene3D" id="3.75.10.10">
    <property type="entry name" value="L-arginine/glycine Amidinotransferase, Chain A"/>
    <property type="match status" value="1"/>
</dbReference>
<protein>
    <recommendedName>
        <fullName evidence="3">Arginine deiminase</fullName>
    </recommendedName>
</protein>
<dbReference type="PANTHER" id="PTHR47271">
    <property type="entry name" value="ARGININE DEIMINASE"/>
    <property type="match status" value="1"/>
</dbReference>
<reference evidence="1 2" key="1">
    <citation type="submission" date="2015-06" db="EMBL/GenBank/DDBJ databases">
        <title>New insights into the roles of widespread benthic archaea in carbon and nitrogen cycling.</title>
        <authorList>
            <person name="Lazar C.S."/>
            <person name="Baker B.J."/>
            <person name="Seitz K.W."/>
            <person name="Hyde A.S."/>
            <person name="Dick G.J."/>
            <person name="Hinrichs K.-U."/>
            <person name="Teske A.P."/>
        </authorList>
    </citation>
    <scope>NUCLEOTIDE SEQUENCE [LARGE SCALE GENOMIC DNA]</scope>
    <source>
        <strain evidence="1">DG-45</strain>
    </source>
</reference>
<organism evidence="1 2">
    <name type="scientific">miscellaneous Crenarchaeota group-15 archaeon DG-45</name>
    <dbReference type="NCBI Taxonomy" id="1685127"/>
    <lineage>
        <taxon>Archaea</taxon>
        <taxon>Candidatus Bathyarchaeota</taxon>
        <taxon>MCG-15</taxon>
    </lineage>
</organism>
<dbReference type="PANTHER" id="PTHR47271:SF2">
    <property type="entry name" value="ARGININE DEIMINASE"/>
    <property type="match status" value="1"/>
</dbReference>
<dbReference type="AlphaFoldDB" id="A0A0M0BND4"/>
<evidence type="ECO:0000313" key="2">
    <source>
        <dbReference type="Proteomes" id="UP000037210"/>
    </source>
</evidence>
<comment type="caution">
    <text evidence="1">The sequence shown here is derived from an EMBL/GenBank/DDBJ whole genome shotgun (WGS) entry which is preliminary data.</text>
</comment>
<evidence type="ECO:0008006" key="3">
    <source>
        <dbReference type="Google" id="ProtNLM"/>
    </source>
</evidence>
<dbReference type="Proteomes" id="UP000037210">
    <property type="component" value="Unassembled WGS sequence"/>
</dbReference>
<sequence>MDMWTVKSEAGRLWSVMVHSAVSAQWWKIPLPGTHPLAAFRTIKQTYPIEEAAAEHGKIIEFLEEEGVRVFELNRVLAEILEGASRAEKEEIIGEVWGEDGRRPAAEELRVEHLIDGYPPHPIYDEESGELIVSGRQRGSIYSRDIAFMTQRGLVVSRMKAEGRREQPRIAKTAFERHPKLKENVDIILDANQQEEEIDLSPIAIEGGDVLILDEETILCGVGQRSNLLGLKYVAERIFEEDRDGDIRTICATRIAGPLPSGGHLDVFLNFPDRRKALVMPYILESDLVPGFPRRSLLTKMSDALVSLSDIKKGVGGGLEYPNFENCGMCDIYRRDGRGRPEKVSRERNLIDLLIREDKIDVDGIIMVGGAPEKENDVNHLARALQEGLREAGNIVTIKPGLIVAYERNIATNESLEEHGIRLKRLPSAHLDMLGGPHCMTMPLHRDPA</sequence>
<dbReference type="GO" id="GO:0016990">
    <property type="term" value="F:arginine deiminase activity"/>
    <property type="evidence" value="ECO:0007669"/>
    <property type="project" value="TreeGrafter"/>
</dbReference>
<evidence type="ECO:0000313" key="1">
    <source>
        <dbReference type="EMBL" id="KON30048.1"/>
    </source>
</evidence>
<dbReference type="GO" id="GO:0019546">
    <property type="term" value="P:L-arginine deiminase pathway"/>
    <property type="evidence" value="ECO:0007669"/>
    <property type="project" value="TreeGrafter"/>
</dbReference>
<dbReference type="EMBL" id="LFWZ01000043">
    <property type="protein sequence ID" value="KON30048.1"/>
    <property type="molecule type" value="Genomic_DNA"/>
</dbReference>
<gene>
    <name evidence="1" type="ORF">AC482_04835</name>
</gene>
<dbReference type="Pfam" id="PF02274">
    <property type="entry name" value="ADI"/>
    <property type="match status" value="2"/>
</dbReference>
<dbReference type="SUPFAM" id="SSF55909">
    <property type="entry name" value="Pentein"/>
    <property type="match status" value="1"/>
</dbReference>
<name>A0A0M0BND4_9ARCH</name>